<keyword evidence="4" id="KW-1185">Reference proteome</keyword>
<proteinExistence type="predicted"/>
<keyword evidence="3" id="KW-0378">Hydrolase</keyword>
<dbReference type="AlphaFoldDB" id="A0A844WB08"/>
<dbReference type="Gene3D" id="3.20.20.140">
    <property type="entry name" value="Metal-dependent hydrolases"/>
    <property type="match status" value="1"/>
</dbReference>
<dbReference type="PANTHER" id="PTHR21240:SF30">
    <property type="entry name" value="AMIDOHYDROLASE-RELATED DOMAIN-CONTAINING PROTEIN-RELATED"/>
    <property type="match status" value="1"/>
</dbReference>
<evidence type="ECO:0000313" key="3">
    <source>
        <dbReference type="EMBL" id="MWB78263.1"/>
    </source>
</evidence>
<accession>A0A844WB08</accession>
<name>A0A844WB08_9RHOB</name>
<dbReference type="RefSeq" id="WP_160382525.1">
    <property type="nucleotide sequence ID" value="NZ_WNXQ01000004.1"/>
</dbReference>
<sequence length="318" mass="34879">MGKGISGGYRVVALEEHYGDPHVRQALGRPESALTRRLEEFGAARLQDMDQTGIDVQVVSHSAPGFQALTGAEAVALARTVNDRLADMMAVAPDRFAAFASLPTGDPEAAADELEHAVVDLKFKGANINGLTQGRFLDEPEFRPLLARAAALGVPIYLHPSFPHPEVSRIYYGDYARTHPMFETAGWGATVETGTMAMRLVLSGVLDEHPGLQFILGHLGEGIPYLMERIDETLARDTPMKDFRRYFTKHFSVTTSGFFSDTALALCIAEMGIDRVMFAVDWPYVSNRAAVDWFSKVDIDESARHRILSANAARLLGL</sequence>
<dbReference type="Pfam" id="PF04909">
    <property type="entry name" value="Amidohydro_2"/>
    <property type="match status" value="1"/>
</dbReference>
<evidence type="ECO:0000259" key="2">
    <source>
        <dbReference type="Pfam" id="PF04909"/>
    </source>
</evidence>
<dbReference type="Proteomes" id="UP000443843">
    <property type="component" value="Unassembled WGS sequence"/>
</dbReference>
<dbReference type="GO" id="GO:0016787">
    <property type="term" value="F:hydrolase activity"/>
    <property type="evidence" value="ECO:0007669"/>
    <property type="project" value="UniProtKB-KW"/>
</dbReference>
<reference evidence="3 4" key="1">
    <citation type="submission" date="2019-11" db="EMBL/GenBank/DDBJ databases">
        <title>Pseudooceanicola pacifica sp. nov., isolated from deep-sea sediment of the Pacific Ocean.</title>
        <authorList>
            <person name="Lyu L."/>
        </authorList>
    </citation>
    <scope>NUCLEOTIDE SEQUENCE [LARGE SCALE GENOMIC DNA]</scope>
    <source>
        <strain evidence="3 4">216_PA32_1</strain>
    </source>
</reference>
<dbReference type="InterPro" id="IPR006680">
    <property type="entry name" value="Amidohydro-rel"/>
</dbReference>
<evidence type="ECO:0000313" key="4">
    <source>
        <dbReference type="Proteomes" id="UP000443843"/>
    </source>
</evidence>
<feature type="domain" description="Amidohydrolase-related" evidence="2">
    <location>
        <begin position="36"/>
        <end position="318"/>
    </location>
</feature>
<evidence type="ECO:0000256" key="1">
    <source>
        <dbReference type="ARBA" id="ARBA00023239"/>
    </source>
</evidence>
<comment type="caution">
    <text evidence="3">The sequence shown here is derived from an EMBL/GenBank/DDBJ whole genome shotgun (WGS) entry which is preliminary data.</text>
</comment>
<keyword evidence="1" id="KW-0456">Lyase</keyword>
<organism evidence="3 4">
    <name type="scientific">Pseudooceanicola pacificus</name>
    <dbReference type="NCBI Taxonomy" id="2676438"/>
    <lineage>
        <taxon>Bacteria</taxon>
        <taxon>Pseudomonadati</taxon>
        <taxon>Pseudomonadota</taxon>
        <taxon>Alphaproteobacteria</taxon>
        <taxon>Rhodobacterales</taxon>
        <taxon>Paracoccaceae</taxon>
        <taxon>Pseudooceanicola</taxon>
    </lineage>
</organism>
<dbReference type="GO" id="GO:0019748">
    <property type="term" value="P:secondary metabolic process"/>
    <property type="evidence" value="ECO:0007669"/>
    <property type="project" value="TreeGrafter"/>
</dbReference>
<dbReference type="PANTHER" id="PTHR21240">
    <property type="entry name" value="2-AMINO-3-CARBOXYLMUCONATE-6-SEMIALDEHYDE DECARBOXYLASE"/>
    <property type="match status" value="1"/>
</dbReference>
<dbReference type="InterPro" id="IPR032466">
    <property type="entry name" value="Metal_Hydrolase"/>
</dbReference>
<dbReference type="InterPro" id="IPR032465">
    <property type="entry name" value="ACMSD"/>
</dbReference>
<gene>
    <name evidence="3" type="ORF">GLS40_09525</name>
</gene>
<dbReference type="GO" id="GO:0005829">
    <property type="term" value="C:cytosol"/>
    <property type="evidence" value="ECO:0007669"/>
    <property type="project" value="TreeGrafter"/>
</dbReference>
<dbReference type="SUPFAM" id="SSF51556">
    <property type="entry name" value="Metallo-dependent hydrolases"/>
    <property type="match status" value="1"/>
</dbReference>
<dbReference type="EMBL" id="WNXQ01000004">
    <property type="protein sequence ID" value="MWB78263.1"/>
    <property type="molecule type" value="Genomic_DNA"/>
</dbReference>
<protein>
    <submittedName>
        <fullName evidence="3">Amidohydrolase family protein</fullName>
    </submittedName>
</protein>
<dbReference type="GO" id="GO:0016831">
    <property type="term" value="F:carboxy-lyase activity"/>
    <property type="evidence" value="ECO:0007669"/>
    <property type="project" value="InterPro"/>
</dbReference>